<dbReference type="EC" id="3.4.21.89" evidence="4 6"/>
<comment type="catalytic activity">
    <reaction evidence="1 6">
        <text>Cleavage of hydrophobic, N-terminal signal or leader sequences from secreted and periplasmic proteins.</text>
        <dbReference type="EC" id="3.4.21.89"/>
    </reaction>
</comment>
<dbReference type="PANTHER" id="PTHR43390">
    <property type="entry name" value="SIGNAL PEPTIDASE I"/>
    <property type="match status" value="1"/>
</dbReference>
<dbReference type="InterPro" id="IPR036286">
    <property type="entry name" value="LexA/Signal_pep-like_sf"/>
</dbReference>
<dbReference type="PRINTS" id="PR00727">
    <property type="entry name" value="LEADERPTASE"/>
</dbReference>
<proteinExistence type="inferred from homology"/>
<keyword evidence="9" id="KW-1185">Reference proteome</keyword>
<dbReference type="InterPro" id="IPR019758">
    <property type="entry name" value="Pept_S26A_signal_pept_1_CS"/>
</dbReference>
<dbReference type="InterPro" id="IPR019533">
    <property type="entry name" value="Peptidase_S26"/>
</dbReference>
<gene>
    <name evidence="8" type="primary">lepB</name>
    <name evidence="8" type="ORF">ACFQ3L_05800</name>
</gene>
<evidence type="ECO:0000256" key="4">
    <source>
        <dbReference type="ARBA" id="ARBA00013208"/>
    </source>
</evidence>
<dbReference type="PROSITE" id="PS00761">
    <property type="entry name" value="SPASE_I_3"/>
    <property type="match status" value="1"/>
</dbReference>
<evidence type="ECO:0000313" key="9">
    <source>
        <dbReference type="Proteomes" id="UP001597249"/>
    </source>
</evidence>
<organism evidence="8 9">
    <name type="scientific">Lacticaseibacillus jixianensis</name>
    <dbReference type="NCBI Taxonomy" id="2486012"/>
    <lineage>
        <taxon>Bacteria</taxon>
        <taxon>Bacillati</taxon>
        <taxon>Bacillota</taxon>
        <taxon>Bacilli</taxon>
        <taxon>Lactobacillales</taxon>
        <taxon>Lactobacillaceae</taxon>
        <taxon>Lacticaseibacillus</taxon>
    </lineage>
</organism>
<keyword evidence="6" id="KW-0645">Protease</keyword>
<evidence type="ECO:0000256" key="1">
    <source>
        <dbReference type="ARBA" id="ARBA00000677"/>
    </source>
</evidence>
<comment type="caution">
    <text evidence="8">The sequence shown here is derived from an EMBL/GenBank/DDBJ whole genome shotgun (WGS) entry which is preliminary data.</text>
</comment>
<dbReference type="InterPro" id="IPR019757">
    <property type="entry name" value="Pept_S26A_signal_pept_1_Lys-AS"/>
</dbReference>
<dbReference type="Pfam" id="PF10502">
    <property type="entry name" value="Peptidase_S26"/>
    <property type="match status" value="1"/>
</dbReference>
<dbReference type="RefSeq" id="WP_125585112.1">
    <property type="nucleotide sequence ID" value="NZ_JBHTMO010000015.1"/>
</dbReference>
<dbReference type="EMBL" id="JBHTMO010000015">
    <property type="protein sequence ID" value="MFD1393107.1"/>
    <property type="molecule type" value="Genomic_DNA"/>
</dbReference>
<dbReference type="CDD" id="cd06530">
    <property type="entry name" value="S26_SPase_I"/>
    <property type="match status" value="1"/>
</dbReference>
<dbReference type="NCBIfam" id="TIGR02227">
    <property type="entry name" value="sigpep_I_bact"/>
    <property type="match status" value="1"/>
</dbReference>
<dbReference type="SUPFAM" id="SSF51306">
    <property type="entry name" value="LexA/Signal peptidase"/>
    <property type="match status" value="1"/>
</dbReference>
<protein>
    <recommendedName>
        <fullName evidence="4 6">Signal peptidase I</fullName>
        <ecNumber evidence="4 6">3.4.21.89</ecNumber>
    </recommendedName>
</protein>
<accession>A0ABW4B7U1</accession>
<evidence type="ECO:0000256" key="2">
    <source>
        <dbReference type="ARBA" id="ARBA00004401"/>
    </source>
</evidence>
<dbReference type="Gene3D" id="2.10.109.10">
    <property type="entry name" value="Umud Fragment, subunit A"/>
    <property type="match status" value="1"/>
</dbReference>
<evidence type="ECO:0000256" key="6">
    <source>
        <dbReference type="RuleBase" id="RU362042"/>
    </source>
</evidence>
<sequence>MKKPSKKAGLLKFSLKWGACVVAVVAATFLVQLILGLFFANARVAGESMAETLRPGDRLVVSRNAQVRRFAIVTFASPEDPGHEYIKRVIGLPGDTVMVRKDVLYINGKRVAEPFLKAAFVRRAVALEAAQKGTVGSGPAFTSSFSLPTLKATAAQRVPTGHYFVLGDNRPVSYDSRRFGFIKQSAVVGVVKWRYWPLNRQTLF</sequence>
<comment type="similarity">
    <text evidence="3 6">Belongs to the peptidase S26 family.</text>
</comment>
<evidence type="ECO:0000259" key="7">
    <source>
        <dbReference type="Pfam" id="PF10502"/>
    </source>
</evidence>
<dbReference type="PROSITE" id="PS00760">
    <property type="entry name" value="SPASE_I_2"/>
    <property type="match status" value="1"/>
</dbReference>
<dbReference type="PANTHER" id="PTHR43390:SF1">
    <property type="entry name" value="CHLOROPLAST PROCESSING PEPTIDASE"/>
    <property type="match status" value="1"/>
</dbReference>
<name>A0ABW4B7U1_9LACO</name>
<feature type="domain" description="Peptidase S26" evidence="7">
    <location>
        <begin position="20"/>
        <end position="196"/>
    </location>
</feature>
<evidence type="ECO:0000256" key="5">
    <source>
        <dbReference type="ARBA" id="ARBA00022801"/>
    </source>
</evidence>
<evidence type="ECO:0000256" key="3">
    <source>
        <dbReference type="ARBA" id="ARBA00009370"/>
    </source>
</evidence>
<comment type="subcellular location">
    <subcellularLocation>
        <location evidence="2">Cell membrane</location>
        <topology evidence="2">Single-pass type II membrane protein</topology>
    </subcellularLocation>
    <subcellularLocation>
        <location evidence="6">Membrane</location>
        <topology evidence="6">Single-pass type II membrane protein</topology>
    </subcellularLocation>
</comment>
<dbReference type="InterPro" id="IPR000223">
    <property type="entry name" value="Pept_S26A_signal_pept_1"/>
</dbReference>
<dbReference type="GO" id="GO:0009003">
    <property type="term" value="F:signal peptidase activity"/>
    <property type="evidence" value="ECO:0007669"/>
    <property type="project" value="UniProtKB-EC"/>
</dbReference>
<reference evidence="9" key="1">
    <citation type="journal article" date="2019" name="Int. J. Syst. Evol. Microbiol.">
        <title>The Global Catalogue of Microorganisms (GCM) 10K type strain sequencing project: providing services to taxonomists for standard genome sequencing and annotation.</title>
        <authorList>
            <consortium name="The Broad Institute Genomics Platform"/>
            <consortium name="The Broad Institute Genome Sequencing Center for Infectious Disease"/>
            <person name="Wu L."/>
            <person name="Ma J."/>
        </authorList>
    </citation>
    <scope>NUCLEOTIDE SEQUENCE [LARGE SCALE GENOMIC DNA]</scope>
    <source>
        <strain evidence="9">CCM 8911</strain>
    </source>
</reference>
<evidence type="ECO:0000313" key="8">
    <source>
        <dbReference type="EMBL" id="MFD1393107.1"/>
    </source>
</evidence>
<dbReference type="Proteomes" id="UP001597249">
    <property type="component" value="Unassembled WGS sequence"/>
</dbReference>
<keyword evidence="5 6" id="KW-0378">Hydrolase</keyword>